<accession>A0A1M5A4S3</accession>
<dbReference type="EMBL" id="FQVF01000006">
    <property type="protein sequence ID" value="SHF25215.1"/>
    <property type="molecule type" value="Genomic_DNA"/>
</dbReference>
<dbReference type="GO" id="GO:0006629">
    <property type="term" value="P:lipid metabolic process"/>
    <property type="evidence" value="ECO:0007669"/>
    <property type="project" value="InterPro"/>
</dbReference>
<evidence type="ECO:0000313" key="3">
    <source>
        <dbReference type="EMBL" id="SHF25215.1"/>
    </source>
</evidence>
<evidence type="ECO:0000256" key="1">
    <source>
        <dbReference type="SAM" id="SignalP"/>
    </source>
</evidence>
<proteinExistence type="predicted"/>
<dbReference type="CDD" id="cd00519">
    <property type="entry name" value="Lipase_3"/>
    <property type="match status" value="1"/>
</dbReference>
<dbReference type="InterPro" id="IPR051218">
    <property type="entry name" value="Sec_MonoDiacylglyc_Lipase"/>
</dbReference>
<evidence type="ECO:0000313" key="4">
    <source>
        <dbReference type="Proteomes" id="UP000184517"/>
    </source>
</evidence>
<gene>
    <name evidence="3" type="ORF">SAMN02745753_01600</name>
</gene>
<evidence type="ECO:0000259" key="2">
    <source>
        <dbReference type="Pfam" id="PF01764"/>
    </source>
</evidence>
<name>A0A1M5A4S3_9GAMM</name>
<organism evidence="3 4">
    <name type="scientific">Marinomonas polaris DSM 16579</name>
    <dbReference type="NCBI Taxonomy" id="1122206"/>
    <lineage>
        <taxon>Bacteria</taxon>
        <taxon>Pseudomonadati</taxon>
        <taxon>Pseudomonadota</taxon>
        <taxon>Gammaproteobacteria</taxon>
        <taxon>Oceanospirillales</taxon>
        <taxon>Oceanospirillaceae</taxon>
        <taxon>Marinomonas</taxon>
    </lineage>
</organism>
<keyword evidence="1" id="KW-0732">Signal</keyword>
<feature type="domain" description="Fungal lipase-type" evidence="2">
    <location>
        <begin position="81"/>
        <end position="202"/>
    </location>
</feature>
<dbReference type="STRING" id="1122206.SAMN02745753_01600"/>
<dbReference type="Gene3D" id="3.40.50.1820">
    <property type="entry name" value="alpha/beta hydrolase"/>
    <property type="match status" value="1"/>
</dbReference>
<dbReference type="AlphaFoldDB" id="A0A1M5A4S3"/>
<dbReference type="InterPro" id="IPR002921">
    <property type="entry name" value="Fungal_lipase-type"/>
</dbReference>
<feature type="chain" id="PRO_5012747865" evidence="1">
    <location>
        <begin position="23"/>
        <end position="289"/>
    </location>
</feature>
<reference evidence="4" key="1">
    <citation type="submission" date="2016-11" db="EMBL/GenBank/DDBJ databases">
        <authorList>
            <person name="Varghese N."/>
            <person name="Submissions S."/>
        </authorList>
    </citation>
    <scope>NUCLEOTIDE SEQUENCE [LARGE SCALE GENOMIC DNA]</scope>
    <source>
        <strain evidence="4">DSM 16579</strain>
    </source>
</reference>
<protein>
    <submittedName>
        <fullName evidence="3">Lipase (Class 3)</fullName>
    </submittedName>
</protein>
<dbReference type="PANTHER" id="PTHR45856">
    <property type="entry name" value="ALPHA/BETA-HYDROLASES SUPERFAMILY PROTEIN"/>
    <property type="match status" value="1"/>
</dbReference>
<dbReference type="OrthoDB" id="5522031at2"/>
<keyword evidence="4" id="KW-1185">Reference proteome</keyword>
<feature type="signal peptide" evidence="1">
    <location>
        <begin position="1"/>
        <end position="22"/>
    </location>
</feature>
<dbReference type="InterPro" id="IPR029058">
    <property type="entry name" value="AB_hydrolase_fold"/>
</dbReference>
<sequence length="289" mass="32100">MLKNTIILLSLLIVMPFQLAFAAPDFALIKIQAKLSDDTYLDANTLEKRLQEQDQILVHQSLIPLSQVSYFLSRANGVQTIAIRGTANLENAMLDLDLELKSDTILDIKLHQGFGSGAKAVYEDIKPFLVKNQPIQLTGHSLGGAIAVILAMYLQKDGYPVKQVITFGQPKVTNITGANKFDDLPLIRVVTLNDIVPLVPPISPMQIRDLDIFWHMGEEVILLGSKEFTQTNGVKSMLRATKFTTSIPSDKNLLAHQMATYLSLIEQLQASPKEIPYKTDISLFGYSFD</sequence>
<dbReference type="SUPFAM" id="SSF53474">
    <property type="entry name" value="alpha/beta-Hydrolases"/>
    <property type="match status" value="1"/>
</dbReference>
<dbReference type="Pfam" id="PF01764">
    <property type="entry name" value="Lipase_3"/>
    <property type="match status" value="1"/>
</dbReference>
<dbReference type="PANTHER" id="PTHR45856:SF24">
    <property type="entry name" value="FUNGAL LIPASE-LIKE DOMAIN-CONTAINING PROTEIN"/>
    <property type="match status" value="1"/>
</dbReference>
<dbReference type="Proteomes" id="UP000184517">
    <property type="component" value="Unassembled WGS sequence"/>
</dbReference>